<feature type="binding site" evidence="8">
    <location>
        <begin position="221"/>
        <end position="223"/>
    </location>
    <ligand>
        <name>ATP</name>
        <dbReference type="ChEBI" id="CHEBI:30616"/>
    </ligand>
</feature>
<evidence type="ECO:0000256" key="5">
    <source>
        <dbReference type="ARBA" id="ARBA00022840"/>
    </source>
</evidence>
<keyword evidence="11" id="KW-1185">Reference proteome</keyword>
<dbReference type="PANTHER" id="PTHR22594">
    <property type="entry name" value="ASPARTYL/LYSYL-TRNA SYNTHETASE"/>
    <property type="match status" value="1"/>
</dbReference>
<dbReference type="CDD" id="cd04317">
    <property type="entry name" value="EcAspRS_like_N"/>
    <property type="match status" value="1"/>
</dbReference>
<dbReference type="NCBIfam" id="NF001750">
    <property type="entry name" value="PRK00476.1"/>
    <property type="match status" value="1"/>
</dbReference>
<dbReference type="InterPro" id="IPR029351">
    <property type="entry name" value="GAD_dom"/>
</dbReference>
<comment type="subunit">
    <text evidence="8">Homodimer.</text>
</comment>
<keyword evidence="3 8" id="KW-0436">Ligase</keyword>
<evidence type="ECO:0000256" key="6">
    <source>
        <dbReference type="ARBA" id="ARBA00022917"/>
    </source>
</evidence>
<name>A0ABQ2NYE7_9BACI</name>
<dbReference type="Gene3D" id="3.30.1360.30">
    <property type="entry name" value="GAD-like domain"/>
    <property type="match status" value="1"/>
</dbReference>
<feature type="binding site" evidence="8">
    <location>
        <position position="449"/>
    </location>
    <ligand>
        <name>L-aspartate</name>
        <dbReference type="ChEBI" id="CHEBI:29991"/>
    </ligand>
</feature>
<dbReference type="RefSeq" id="WP_188735597.1">
    <property type="nucleotide sequence ID" value="NZ_BMLW01000010.1"/>
</dbReference>
<feature type="binding site" evidence="8">
    <location>
        <position position="175"/>
    </location>
    <ligand>
        <name>L-aspartate</name>
        <dbReference type="ChEBI" id="CHEBI:29991"/>
    </ligand>
</feature>
<dbReference type="InterPro" id="IPR002312">
    <property type="entry name" value="Asp/Asn-tRNA-synth_IIb"/>
</dbReference>
<evidence type="ECO:0000313" key="11">
    <source>
        <dbReference type="Proteomes" id="UP000641206"/>
    </source>
</evidence>
<evidence type="ECO:0000256" key="1">
    <source>
        <dbReference type="ARBA" id="ARBA00006303"/>
    </source>
</evidence>
<keyword evidence="5 8" id="KW-0067">ATP-binding</keyword>
<feature type="region of interest" description="Aspartate" evidence="8">
    <location>
        <begin position="199"/>
        <end position="202"/>
    </location>
</feature>
<feature type="binding site" evidence="8">
    <location>
        <position position="230"/>
    </location>
    <ligand>
        <name>ATP</name>
        <dbReference type="ChEBI" id="CHEBI:30616"/>
    </ligand>
</feature>
<dbReference type="InterPro" id="IPR004365">
    <property type="entry name" value="NA-bd_OB_tRNA"/>
</dbReference>
<dbReference type="PROSITE" id="PS50862">
    <property type="entry name" value="AA_TRNA_LIGASE_II"/>
    <property type="match status" value="1"/>
</dbReference>
<dbReference type="SUPFAM" id="SSF55261">
    <property type="entry name" value="GAD domain-like"/>
    <property type="match status" value="1"/>
</dbReference>
<organism evidence="10 11">
    <name type="scientific">Oceanobacillus neutriphilus</name>
    <dbReference type="NCBI Taxonomy" id="531815"/>
    <lineage>
        <taxon>Bacteria</taxon>
        <taxon>Bacillati</taxon>
        <taxon>Bacillota</taxon>
        <taxon>Bacilli</taxon>
        <taxon>Bacillales</taxon>
        <taxon>Bacillaceae</taxon>
        <taxon>Oceanobacillus</taxon>
    </lineage>
</organism>
<dbReference type="Pfam" id="PF01336">
    <property type="entry name" value="tRNA_anti-codon"/>
    <property type="match status" value="1"/>
</dbReference>
<dbReference type="Gene3D" id="2.40.50.140">
    <property type="entry name" value="Nucleic acid-binding proteins"/>
    <property type="match status" value="1"/>
</dbReference>
<dbReference type="Gene3D" id="3.30.930.10">
    <property type="entry name" value="Bira Bifunctional Protein, Domain 2"/>
    <property type="match status" value="1"/>
</dbReference>
<dbReference type="InterPro" id="IPR004524">
    <property type="entry name" value="Asp-tRNA-ligase_1"/>
</dbReference>
<dbReference type="InterPro" id="IPR047090">
    <property type="entry name" value="AspRS_core"/>
</dbReference>
<feature type="binding site" evidence="8">
    <location>
        <position position="483"/>
    </location>
    <ligand>
        <name>ATP</name>
        <dbReference type="ChEBI" id="CHEBI:30616"/>
    </ligand>
</feature>
<feature type="domain" description="Aminoacyl-transfer RNA synthetases class-II family profile" evidence="9">
    <location>
        <begin position="142"/>
        <end position="556"/>
    </location>
</feature>
<dbReference type="InterPro" id="IPR047089">
    <property type="entry name" value="Asp-tRNA-ligase_1_N"/>
</dbReference>
<keyword evidence="7 8" id="KW-0030">Aminoacyl-tRNA synthetase</keyword>
<comment type="similarity">
    <text evidence="1 8">Belongs to the class-II aminoacyl-tRNA synthetase family. Type 1 subfamily.</text>
</comment>
<evidence type="ECO:0000256" key="4">
    <source>
        <dbReference type="ARBA" id="ARBA00022741"/>
    </source>
</evidence>
<evidence type="ECO:0000256" key="7">
    <source>
        <dbReference type="ARBA" id="ARBA00023146"/>
    </source>
</evidence>
<comment type="caution">
    <text evidence="8">Lacks conserved residue(s) required for the propagation of feature annotation.</text>
</comment>
<dbReference type="Proteomes" id="UP000641206">
    <property type="component" value="Unassembled WGS sequence"/>
</dbReference>
<dbReference type="CDD" id="cd00777">
    <property type="entry name" value="AspRS_core"/>
    <property type="match status" value="1"/>
</dbReference>
<keyword evidence="2 8" id="KW-0963">Cytoplasm</keyword>
<comment type="catalytic activity">
    <reaction evidence="8">
        <text>tRNA(Asp) + L-aspartate + ATP = L-aspartyl-tRNA(Asp) + AMP + diphosphate</text>
        <dbReference type="Rhea" id="RHEA:19649"/>
        <dbReference type="Rhea" id="RHEA-COMP:9660"/>
        <dbReference type="Rhea" id="RHEA-COMP:9678"/>
        <dbReference type="ChEBI" id="CHEBI:29991"/>
        <dbReference type="ChEBI" id="CHEBI:30616"/>
        <dbReference type="ChEBI" id="CHEBI:33019"/>
        <dbReference type="ChEBI" id="CHEBI:78442"/>
        <dbReference type="ChEBI" id="CHEBI:78516"/>
        <dbReference type="ChEBI" id="CHEBI:456215"/>
        <dbReference type="EC" id="6.1.1.12"/>
    </reaction>
</comment>
<dbReference type="NCBIfam" id="TIGR00459">
    <property type="entry name" value="aspS_bact"/>
    <property type="match status" value="1"/>
</dbReference>
<dbReference type="SUPFAM" id="SSF55681">
    <property type="entry name" value="Class II aaRS and biotin synthetases"/>
    <property type="match status" value="1"/>
</dbReference>
<dbReference type="InterPro" id="IPR045864">
    <property type="entry name" value="aa-tRNA-synth_II/BPL/LPL"/>
</dbReference>
<dbReference type="InterPro" id="IPR012340">
    <property type="entry name" value="NA-bd_OB-fold"/>
</dbReference>
<dbReference type="EMBL" id="BMLW01000010">
    <property type="protein sequence ID" value="GGP13715.1"/>
    <property type="molecule type" value="Genomic_DNA"/>
</dbReference>
<dbReference type="PRINTS" id="PR01042">
    <property type="entry name" value="TRNASYNTHASP"/>
</dbReference>
<comment type="subcellular location">
    <subcellularLocation>
        <location evidence="8">Cytoplasm</location>
    </subcellularLocation>
</comment>
<dbReference type="EC" id="6.1.1.12" evidence="8"/>
<keyword evidence="4 8" id="KW-0547">Nucleotide-binding</keyword>
<comment type="function">
    <text evidence="8">Catalyzes the attachment of L-aspartate to tRNA(Asp) in a two-step reaction: L-aspartate is first activated by ATP to form Asp-AMP and then transferred to the acceptor end of tRNA(Asp).</text>
</comment>
<evidence type="ECO:0000313" key="10">
    <source>
        <dbReference type="EMBL" id="GGP13715.1"/>
    </source>
</evidence>
<dbReference type="InterPro" id="IPR004364">
    <property type="entry name" value="Aa-tRNA-synt_II"/>
</dbReference>
<accession>A0ABQ2NYE7</accession>
<dbReference type="PANTHER" id="PTHR22594:SF5">
    <property type="entry name" value="ASPARTATE--TRNA LIGASE, MITOCHONDRIAL"/>
    <property type="match status" value="1"/>
</dbReference>
<dbReference type="InterPro" id="IPR006195">
    <property type="entry name" value="aa-tRNA-synth_II"/>
</dbReference>
<reference evidence="11" key="1">
    <citation type="journal article" date="2019" name="Int. J. Syst. Evol. Microbiol.">
        <title>The Global Catalogue of Microorganisms (GCM) 10K type strain sequencing project: providing services to taxonomists for standard genome sequencing and annotation.</title>
        <authorList>
            <consortium name="The Broad Institute Genomics Platform"/>
            <consortium name="The Broad Institute Genome Sequencing Center for Infectious Disease"/>
            <person name="Wu L."/>
            <person name="Ma J."/>
        </authorList>
    </citation>
    <scope>NUCLEOTIDE SEQUENCE [LARGE SCALE GENOMIC DNA]</scope>
    <source>
        <strain evidence="11">CGMCC 1.7693</strain>
    </source>
</reference>
<evidence type="ECO:0000256" key="2">
    <source>
        <dbReference type="ARBA" id="ARBA00022490"/>
    </source>
</evidence>
<dbReference type="HAMAP" id="MF_00044">
    <property type="entry name" value="Asp_tRNA_synth_type1"/>
    <property type="match status" value="1"/>
</dbReference>
<feature type="binding site" evidence="8">
    <location>
        <begin position="535"/>
        <end position="538"/>
    </location>
    <ligand>
        <name>ATP</name>
        <dbReference type="ChEBI" id="CHEBI:30616"/>
    </ligand>
</feature>
<feature type="binding site" evidence="8">
    <location>
        <position position="221"/>
    </location>
    <ligand>
        <name>L-aspartate</name>
        <dbReference type="ChEBI" id="CHEBI:29991"/>
    </ligand>
</feature>
<evidence type="ECO:0000256" key="8">
    <source>
        <dbReference type="HAMAP-Rule" id="MF_00044"/>
    </source>
</evidence>
<keyword evidence="6 8" id="KW-0648">Protein biosynthesis</keyword>
<evidence type="ECO:0000256" key="3">
    <source>
        <dbReference type="ARBA" id="ARBA00022598"/>
    </source>
</evidence>
<dbReference type="SUPFAM" id="SSF50249">
    <property type="entry name" value="Nucleic acid-binding proteins"/>
    <property type="match status" value="1"/>
</dbReference>
<dbReference type="GO" id="GO:0016874">
    <property type="term" value="F:ligase activity"/>
    <property type="evidence" value="ECO:0007669"/>
    <property type="project" value="UniProtKB-KW"/>
</dbReference>
<sequence length="592" mass="66997">MTERVLSGHLTENEIEKEVRLKGWVQKRRDLGGLIFIDLRDKSGIMQIVFNPDYSQEALETAESIRSEYVIDVVGKLVLRDDATINPSIPTGTLEVLASSIKVLNKAKNPPFMIQDDVNISEDIRLKYRYLDLRRPGLQETFKLRHQTTQSIRNYLNKNEFLEMETPILTKSTPEGARDYLVPSRVHPGEFYALPQSPQLFKQLIMMSGFERYYQIARCFRDEDLRADRQPEFTQVDIETSFLTSDEIMTMTEEMMKEVVKEVKDVDITLPLQRMPYDEAMDRFGSDKPDTRFGLELIHVSDIVADSGFKVFKQAVENGGKVALLNVEGAAGSYSRKDIDKLTEFVNVYGAKGLAWLKVEEEEVKGPISKFLSDEEKSAITDKAKAKSGDLLLFVADKSSVVYDSLGALRLKLGKDLGLINEEAFHFLWVTDWPLFEYDEELGRYFAAHHPFTSPIEADKEKLLTDPMNVRANAYDLVLNGYELGGGSIRIHQTELQNKMFQALGFTEEEAREQFGFLLDALEYGAPPHGGVALGLDRIIMLLAGRSNLRDTILFPKTASASDLMTEAPSEVSGDQLQELSISLAKRNDNKE</sequence>
<comment type="caution">
    <text evidence="10">The sequence shown here is derived from an EMBL/GenBank/DDBJ whole genome shotgun (WGS) entry which is preliminary data.</text>
</comment>
<dbReference type="InterPro" id="IPR004115">
    <property type="entry name" value="GAD-like_sf"/>
</dbReference>
<proteinExistence type="inferred from homology"/>
<dbReference type="Pfam" id="PF02938">
    <property type="entry name" value="GAD"/>
    <property type="match status" value="1"/>
</dbReference>
<gene>
    <name evidence="8 10" type="primary">aspS</name>
    <name evidence="10" type="ORF">GCM10011346_34810</name>
</gene>
<feature type="binding site" evidence="8">
    <location>
        <position position="490"/>
    </location>
    <ligand>
        <name>L-aspartate</name>
        <dbReference type="ChEBI" id="CHEBI:29991"/>
    </ligand>
</feature>
<evidence type="ECO:0000259" key="9">
    <source>
        <dbReference type="PROSITE" id="PS50862"/>
    </source>
</evidence>
<protein>
    <recommendedName>
        <fullName evidence="8">Aspartate--tRNA ligase</fullName>
        <ecNumber evidence="8">6.1.1.12</ecNumber>
    </recommendedName>
    <alternativeName>
        <fullName evidence="8">Aspartyl-tRNA synthetase</fullName>
        <shortName evidence="8">AspRS</shortName>
    </alternativeName>
</protein>
<dbReference type="Pfam" id="PF00152">
    <property type="entry name" value="tRNA-synt_2"/>
    <property type="match status" value="1"/>
</dbReference>